<dbReference type="GO" id="GO:0015990">
    <property type="term" value="P:electron transport coupled proton transport"/>
    <property type="evidence" value="ECO:0007669"/>
    <property type="project" value="TreeGrafter"/>
</dbReference>
<feature type="domain" description="Cytochrome oxidase subunit I profile" evidence="4">
    <location>
        <begin position="1"/>
        <end position="245"/>
    </location>
</feature>
<keyword evidence="1" id="KW-0999">Mitochondrion inner membrane</keyword>
<dbReference type="InterPro" id="IPR023616">
    <property type="entry name" value="Cyt_c_oxase-like_su1_dom"/>
</dbReference>
<proteinExistence type="inferred from homology"/>
<dbReference type="GO" id="GO:0022904">
    <property type="term" value="P:respiratory electron transport chain"/>
    <property type="evidence" value="ECO:0007669"/>
    <property type="project" value="TreeGrafter"/>
</dbReference>
<feature type="transmembrane region" description="Helical" evidence="2">
    <location>
        <begin position="145"/>
        <end position="166"/>
    </location>
</feature>
<keyword evidence="1 5" id="KW-0496">Mitochondrion</keyword>
<evidence type="ECO:0000256" key="2">
    <source>
        <dbReference type="SAM" id="Phobius"/>
    </source>
</evidence>
<keyword evidence="1" id="KW-0349">Heme</keyword>
<keyword evidence="1 2" id="KW-0472">Membrane</keyword>
<dbReference type="PANTHER" id="PTHR10422:SF18">
    <property type="entry name" value="CYTOCHROME C OXIDASE SUBUNIT 1"/>
    <property type="match status" value="1"/>
</dbReference>
<feature type="transmembrane region" description="Helical" evidence="2">
    <location>
        <begin position="218"/>
        <end position="240"/>
    </location>
</feature>
<keyword evidence="1 2" id="KW-0812">Transmembrane</keyword>
<keyword evidence="2" id="KW-1133">Transmembrane helix</keyword>
<gene>
    <name evidence="5" type="primary">cox1</name>
</gene>
<name>D5G2C9_9CILI</name>
<dbReference type="GO" id="GO:0046872">
    <property type="term" value="F:metal ion binding"/>
    <property type="evidence" value="ECO:0007669"/>
    <property type="project" value="UniProtKB-KW"/>
</dbReference>
<dbReference type="InterPro" id="IPR036927">
    <property type="entry name" value="Cyt_c_oxase-like_su1_sf"/>
</dbReference>
<dbReference type="AlphaFoldDB" id="D5G2C9"/>
<evidence type="ECO:0000256" key="1">
    <source>
        <dbReference type="RuleBase" id="RU000369"/>
    </source>
</evidence>
<keyword evidence="1" id="KW-0813">Transport</keyword>
<keyword evidence="1" id="KW-0249">Electron transport</keyword>
<evidence type="ECO:0000259" key="4">
    <source>
        <dbReference type="PROSITE" id="PS50855"/>
    </source>
</evidence>
<feature type="non-terminal residue" evidence="5">
    <location>
        <position position="245"/>
    </location>
</feature>
<dbReference type="InterPro" id="IPR000883">
    <property type="entry name" value="Cyt_C_Oxase_1"/>
</dbReference>
<feature type="signal peptide" evidence="3">
    <location>
        <begin position="1"/>
        <end position="23"/>
    </location>
</feature>
<dbReference type="Gene3D" id="1.20.210.10">
    <property type="entry name" value="Cytochrome c oxidase-like, subunit I domain"/>
    <property type="match status" value="1"/>
</dbReference>
<keyword evidence="3" id="KW-0732">Signal</keyword>
<dbReference type="EC" id="7.1.1.9" evidence="1"/>
<dbReference type="SUPFAM" id="SSF81442">
    <property type="entry name" value="Cytochrome c oxidase subunit I-like"/>
    <property type="match status" value="1"/>
</dbReference>
<dbReference type="GO" id="GO:0006119">
    <property type="term" value="P:oxidative phosphorylation"/>
    <property type="evidence" value="ECO:0007669"/>
    <property type="project" value="UniProtKB-UniPathway"/>
</dbReference>
<dbReference type="PANTHER" id="PTHR10422">
    <property type="entry name" value="CYTOCHROME C OXIDASE SUBUNIT 1"/>
    <property type="match status" value="1"/>
</dbReference>
<evidence type="ECO:0000313" key="5">
    <source>
        <dbReference type="EMBL" id="ACP43521.1"/>
    </source>
</evidence>
<dbReference type="PRINTS" id="PR01165">
    <property type="entry name" value="CYCOXIDASEI"/>
</dbReference>
<accession>D5G2C9</accession>
<feature type="transmembrane region" description="Helical" evidence="2">
    <location>
        <begin position="187"/>
        <end position="212"/>
    </location>
</feature>
<dbReference type="GO" id="GO:0005743">
    <property type="term" value="C:mitochondrial inner membrane"/>
    <property type="evidence" value="ECO:0007669"/>
    <property type="project" value="UniProtKB-SubCell"/>
</dbReference>
<comment type="function">
    <text evidence="1">Component of the cytochrome c oxidase, the last enzyme in the mitochondrial electron transport chain which drives oxidative phosphorylation. The respiratory chain contains 3 multisubunit complexes succinate dehydrogenase (complex II, CII), ubiquinol-cytochrome c oxidoreductase (cytochrome b-c1 complex, complex III, CIII) and cytochrome c oxidase (complex IV, CIV), that cooperate to transfer electrons derived from NADH and succinate to molecular oxygen, creating an electrochemical gradient over the inner membrane that drives transmembrane transport and the ATP synthase. Cytochrome c oxidase is the component of the respiratory chain that catalyzes the reduction of oxygen to water. Electrons originating from reduced cytochrome c in the intermembrane space (IMS) are transferred via the dinuclear copper A center (CU(A)) of subunit 2 and heme A of subunit 1 to the active site in subunit 1, a binuclear center (BNC) formed by heme A3 and copper B (CU(B)). The BNC reduces molecular oxygen to 2 water molecules using 4 electrons from cytochrome c in the IMS and 4 protons from the mitochondrial matrix.</text>
</comment>
<keyword evidence="1" id="KW-0679">Respiratory chain</keyword>
<geneLocation type="mitochondrion" evidence="5"/>
<keyword evidence="1" id="KW-0408">Iron</keyword>
<organism evidence="5">
    <name type="scientific">Blepharisma sp. BOLD:AAZ2807</name>
    <dbReference type="NCBI Taxonomy" id="638316"/>
    <lineage>
        <taxon>Eukaryota</taxon>
        <taxon>Sar</taxon>
        <taxon>Alveolata</taxon>
        <taxon>Ciliophora</taxon>
        <taxon>Postciliodesmatophora</taxon>
        <taxon>Heterotrichea</taxon>
        <taxon>Heterotrichida</taxon>
        <taxon>Blepharismidae</taxon>
        <taxon>Blepharisma</taxon>
    </lineage>
</organism>
<feature type="chain" id="PRO_5003071911" description="Cytochrome c oxidase subunit 1" evidence="3">
    <location>
        <begin position="24"/>
        <end position="245"/>
    </location>
</feature>
<sequence length="245" mass="27901">AYPRLNNLSLWLLPAGLITALRALWEGIRTSSLNFLTESNYSFNEWERDLFGNNIFIAYGDLNDYDFNDYSFDSEAQSWIQLNSIKTSVSLSSYIDCDYLPANKDSLAPFLPSINVNIDLTNTMAGWTFTTPFSHSRFTGVPVDWALAALLIATLSSIITIINLIVTWRYLRGRGSRNQKEFFPISLISIFISLRILIIVSPILNAGLIMLISDRHFFTSFFTVRAGGDILLFQHIFWFFGHPEV</sequence>
<dbReference type="Pfam" id="PF00115">
    <property type="entry name" value="COX1"/>
    <property type="match status" value="1"/>
</dbReference>
<dbReference type="GO" id="GO:0020037">
    <property type="term" value="F:heme binding"/>
    <property type="evidence" value="ECO:0007669"/>
    <property type="project" value="InterPro"/>
</dbReference>
<feature type="non-terminal residue" evidence="5">
    <location>
        <position position="1"/>
    </location>
</feature>
<protein>
    <recommendedName>
        <fullName evidence="1">Cytochrome c oxidase subunit 1</fullName>
        <ecNumber evidence="1">7.1.1.9</ecNumber>
    </recommendedName>
</protein>
<comment type="pathway">
    <text evidence="1">Energy metabolism; oxidative phosphorylation.</text>
</comment>
<comment type="catalytic activity">
    <reaction evidence="1">
        <text>4 Fe(II)-[cytochrome c] + O2 + 8 H(+)(in) = 4 Fe(III)-[cytochrome c] + 2 H2O + 4 H(+)(out)</text>
        <dbReference type="Rhea" id="RHEA:11436"/>
        <dbReference type="Rhea" id="RHEA-COMP:10350"/>
        <dbReference type="Rhea" id="RHEA-COMP:14399"/>
        <dbReference type="ChEBI" id="CHEBI:15377"/>
        <dbReference type="ChEBI" id="CHEBI:15378"/>
        <dbReference type="ChEBI" id="CHEBI:15379"/>
        <dbReference type="ChEBI" id="CHEBI:29033"/>
        <dbReference type="ChEBI" id="CHEBI:29034"/>
        <dbReference type="EC" id="7.1.1.9"/>
    </reaction>
</comment>
<comment type="subcellular location">
    <subcellularLocation>
        <location evidence="1">Mitochondrion inner membrane</location>
        <topology evidence="1">Multi-pass membrane protein</topology>
    </subcellularLocation>
</comment>
<evidence type="ECO:0000256" key="3">
    <source>
        <dbReference type="SAM" id="SignalP"/>
    </source>
</evidence>
<keyword evidence="1" id="KW-0186">Copper</keyword>
<dbReference type="EMBL" id="FJ905164">
    <property type="protein sequence ID" value="ACP43521.1"/>
    <property type="molecule type" value="Genomic_DNA"/>
</dbReference>
<dbReference type="PROSITE" id="PS50855">
    <property type="entry name" value="COX1"/>
    <property type="match status" value="1"/>
</dbReference>
<dbReference type="GO" id="GO:0004129">
    <property type="term" value="F:cytochrome-c oxidase activity"/>
    <property type="evidence" value="ECO:0007669"/>
    <property type="project" value="UniProtKB-EC"/>
</dbReference>
<reference evidence="5" key="1">
    <citation type="journal article" date="2010" name="Syst. Biodivers.">
        <title>Comparative analysis of the mitochondrial cytochrome c oxidase subunit I (COI) gene in ciliates (Alveolata, Ciliophora) and evaluation of its suitability as a biodiversity marker.</title>
        <authorList>
            <person name="Strueder-Kypke M.C."/>
            <person name="Lynn D.H."/>
        </authorList>
    </citation>
    <scope>NUCLEOTIDE SEQUENCE</scope>
    <source>
        <strain evidence="5">HET-Blepha-spec-01</strain>
    </source>
</reference>
<keyword evidence="1" id="KW-0479">Metal-binding</keyword>
<comment type="similarity">
    <text evidence="1">Belongs to the heme-copper respiratory oxidase family.</text>
</comment>
<dbReference type="UniPathway" id="UPA00705"/>